<evidence type="ECO:0000256" key="2">
    <source>
        <dbReference type="ARBA" id="ARBA00023125"/>
    </source>
</evidence>
<dbReference type="InterPro" id="IPR036390">
    <property type="entry name" value="WH_DNA-bd_sf"/>
</dbReference>
<dbReference type="PANTHER" id="PTHR33204:SF18">
    <property type="entry name" value="TRANSCRIPTIONAL REGULATORY PROTEIN"/>
    <property type="match status" value="1"/>
</dbReference>
<name>A0A193FZW8_9BORD</name>
<evidence type="ECO:0000256" key="3">
    <source>
        <dbReference type="ARBA" id="ARBA00023163"/>
    </source>
</evidence>
<sequence length="184" mass="19682">MKRKCLHASPCAIARALDHIGDWWTLLILRDVFKQIGRFNAIQKSLGIPRNILTARLRMLVDRGILSIAPASDGSVYRQYVLTERGRDLVPVLLALRQWGERHATPSEETDADEAPGVDAPGVDAPGVDAPGVGTPGVAARRVALPAGAREDDVDELLAHGIRSGSALALRAADARGLAARCID</sequence>
<dbReference type="RefSeq" id="WP_066670997.1">
    <property type="nucleotide sequence ID" value="NZ_CP016171.1"/>
</dbReference>
<accession>A0A193FZW8</accession>
<dbReference type="Proteomes" id="UP000092213">
    <property type="component" value="Chromosome"/>
</dbReference>
<protein>
    <recommendedName>
        <fullName evidence="4">HTH hxlR-type domain-containing protein</fullName>
    </recommendedName>
</protein>
<dbReference type="InterPro" id="IPR002577">
    <property type="entry name" value="HTH_HxlR"/>
</dbReference>
<dbReference type="SUPFAM" id="SSF46785">
    <property type="entry name" value="Winged helix' DNA-binding domain"/>
    <property type="match status" value="1"/>
</dbReference>
<dbReference type="Gene3D" id="1.10.10.10">
    <property type="entry name" value="Winged helix-like DNA-binding domain superfamily/Winged helix DNA-binding domain"/>
    <property type="match status" value="1"/>
</dbReference>
<dbReference type="InterPro" id="IPR036388">
    <property type="entry name" value="WH-like_DNA-bd_sf"/>
</dbReference>
<organism evidence="5 6">
    <name type="scientific">Bordetella bronchialis</name>
    <dbReference type="NCBI Taxonomy" id="463025"/>
    <lineage>
        <taxon>Bacteria</taxon>
        <taxon>Pseudomonadati</taxon>
        <taxon>Pseudomonadota</taxon>
        <taxon>Betaproteobacteria</taxon>
        <taxon>Burkholderiales</taxon>
        <taxon>Alcaligenaceae</taxon>
        <taxon>Bordetella</taxon>
    </lineage>
</organism>
<keyword evidence="3" id="KW-0804">Transcription</keyword>
<evidence type="ECO:0000259" key="4">
    <source>
        <dbReference type="PROSITE" id="PS51118"/>
    </source>
</evidence>
<keyword evidence="1" id="KW-0805">Transcription regulation</keyword>
<reference evidence="5 6" key="1">
    <citation type="submission" date="2016-06" db="EMBL/GenBank/DDBJ databases">
        <title>Complete genome sequences of Bordetella bronchialis and Bordetella flabilis.</title>
        <authorList>
            <person name="LiPuma J.J."/>
            <person name="Spilker T."/>
        </authorList>
    </citation>
    <scope>NUCLEOTIDE SEQUENCE [LARGE SCALE GENOMIC DNA]</scope>
    <source>
        <strain evidence="5 6">AU17976</strain>
    </source>
</reference>
<feature type="domain" description="HTH hxlR-type" evidence="4">
    <location>
        <begin position="11"/>
        <end position="108"/>
    </location>
</feature>
<gene>
    <name evidence="5" type="ORF">BAU08_19055</name>
</gene>
<proteinExistence type="predicted"/>
<dbReference type="PROSITE" id="PS51118">
    <property type="entry name" value="HTH_HXLR"/>
    <property type="match status" value="1"/>
</dbReference>
<dbReference type="EMBL" id="CP016171">
    <property type="protein sequence ID" value="ANN73165.1"/>
    <property type="molecule type" value="Genomic_DNA"/>
</dbReference>
<evidence type="ECO:0000256" key="1">
    <source>
        <dbReference type="ARBA" id="ARBA00023015"/>
    </source>
</evidence>
<evidence type="ECO:0000313" key="6">
    <source>
        <dbReference type="Proteomes" id="UP000092213"/>
    </source>
</evidence>
<dbReference type="AlphaFoldDB" id="A0A193FZW8"/>
<evidence type="ECO:0000313" key="5">
    <source>
        <dbReference type="EMBL" id="ANN73165.1"/>
    </source>
</evidence>
<keyword evidence="2" id="KW-0238">DNA-binding</keyword>
<dbReference type="PANTHER" id="PTHR33204">
    <property type="entry name" value="TRANSCRIPTIONAL REGULATOR, MARR FAMILY"/>
    <property type="match status" value="1"/>
</dbReference>
<dbReference type="GO" id="GO:0003677">
    <property type="term" value="F:DNA binding"/>
    <property type="evidence" value="ECO:0007669"/>
    <property type="project" value="UniProtKB-KW"/>
</dbReference>
<dbReference type="STRING" id="463025.BAU08_19055"/>
<dbReference type="Pfam" id="PF01638">
    <property type="entry name" value="HxlR"/>
    <property type="match status" value="1"/>
</dbReference>